<dbReference type="KEGG" id="pmal:PMUG01_07041900"/>
<feature type="compositionally biased region" description="Polar residues" evidence="2">
    <location>
        <begin position="504"/>
        <end position="517"/>
    </location>
</feature>
<sequence>MAKEYALTLISLTEQRETIRASKKDKDKLKQVEEDIKETKKKLNDMYFAIKHVYSSVNLKFAKELYLFENEIHVNIFEEKELGNVKTIMELKKYLEKMTRYYKKTFMKNKLVESCTYINNKNILRKQIEILKYTYKLVLIKLYYRDYVKFFKKLIINTEKDLFYFYIPFNALLNFKEDVYYMTYENYGANITTKKELYNEKDAPDGKNGYEKTQAQVEEGNNIKNTPNCEHYSDLVGAKCSHAFSKNMITFMNNIDVSLEKNIDHSIKELRKKMIQIAEKQNGVNSCRDVIKELKYKSYDKISFDQGKSFEEFMKNDTEKKVHTFIEDEKKKKKKDFYENKNIFEHFIFFHIEKILNVKRKLEDKLKEFLTTFNTFQNDNSHSIILQIGNEMKHIFILLSEYINLYSFIYSNMNSYYATVRELFSLNYFKEMSKENKEYIAENIVQKIGRLNMSLLTFKNEKNNYEQFIKNVKKKKKDTEIMHNSEKRKLSRNNEEQSKENRTSKSSHISSGKKNVSKNCDEKDYPWFTQHIEEETYFSEEERKKKKELYDTLINKENKYLHNLKNIMKLLNNYKKQKNKKITVNNISYIDKVEREPIIFASKYRQYQIVQFYKTTLLFIKIAIIKRLLLRIKRKIQFLRKFSASAFLFNKHFLYNIYNNSYEALVNNYKKSINTNFCFDLILENLDGQMKHMDFSNVLIKYMIYIFSLNPKFMSTHLSNDNEQILNELYKNISSLNNLNDTKIFLQKNHVSYKVSMGFLPEGKMHDSFRIVYSYLYNIFSNDDISGYILKNFEYWKSYHGGSNNDNYVSHIKDEDIYSRKKMKQFLFKDVNNMESEFNAINEETTISSNNFCSYLEFPLNLINNTFLMNSLSESYKYILYKTQQSQILKIYYHGKYKHLTVFEKLLLQVVSNYAMAPYNNLKIKMMNAFCLKKGSGAYAKSNGTIPIVGNRTIADWGSFSDSETASSEDMVKHKTGTIQNENYVHNSVITISCSEIKSYPTGGVSTLPSAALKYDYSSDRITINNNLHYKVSEINSVSKESYMGKKFNNDTRSYESFMCDLSEGNKKKKKNNIFHFNIKVCSKCAINILPLELSEKTDTTVNLELYQFFVNGERGNSLEDVNKMDLIKEEKVCNDMHCSYFKNDPFVVHGNDKRMLIDAWQCKEIASQKEIFQEKESFEHYYLVLNLLYEYNLNKRENLSNIKNIEEEISSLYVKVKLYEENISYVISQKNKEKKKYPFFRVQEGENDMNRQYKKDVSIMVNEKYKFLLDIYKNILQLYTKSENDLMSLKRANEKKQVIMKLVELNKYALFMQNKTEDLWKYIFYHQELLKYIQKQHNCCDAYMKEMKVHFEYLPRFYFSDSVQENKKILEYLYISVCNLYNDIIRCEKNTKIIMDSFKSVKDKLHLIYSVNANSYKKYRRAYLTKNYFYMDEEDKNIYFFTDKYENIKSFKTYEKLIHDIQDDLIVIRTIKEKIKSRQTMLEKMEEQIEILTSIFSEIKQKSVQDNNIIPNIHILHFSSSYENMQNYECVQDFEKNLNNKNVIYTNILSDIRYSFEHNTNISEHNSASFFYNYVKCDHEKCKDAMKFVDEVLKFYERKNRLNSEEIKSSKNSSHIIIPYEKKKKKKKDDLFFDMHSSTVIDISQDKCNHISCPQNSFCFIKDYKEKCYCFLNYTMIGDNCYLNEQNSCAVNNGGCDIKAKCQLTNTNINCVCPTGTKSMHDGVLCNFSLYKLISNIIILFILIYTAS</sequence>
<evidence type="ECO:0000256" key="2">
    <source>
        <dbReference type="SAM" id="MobiDB-lite"/>
    </source>
</evidence>
<evidence type="ECO:0000313" key="3">
    <source>
        <dbReference type="EMBL" id="SBT87956.1"/>
    </source>
</evidence>
<feature type="compositionally biased region" description="Basic and acidic residues" evidence="2">
    <location>
        <begin position="477"/>
        <end position="503"/>
    </location>
</feature>
<reference evidence="3 4" key="1">
    <citation type="submission" date="2016-06" db="EMBL/GenBank/DDBJ databases">
        <authorList>
            <consortium name="Pathogen Informatics"/>
        </authorList>
    </citation>
    <scope>NUCLEOTIDE SEQUENCE [LARGE SCALE GENOMIC DNA]</scope>
</reference>
<keyword evidence="4" id="KW-1185">Reference proteome</keyword>
<feature type="region of interest" description="Disordered" evidence="2">
    <location>
        <begin position="476"/>
        <end position="517"/>
    </location>
</feature>
<name>A0A1D3JN18_PLAMA</name>
<dbReference type="OrthoDB" id="4062651at2759"/>
<evidence type="ECO:0000256" key="1">
    <source>
        <dbReference type="SAM" id="Coils"/>
    </source>
</evidence>
<dbReference type="SUPFAM" id="SSF57196">
    <property type="entry name" value="EGF/Laminin"/>
    <property type="match status" value="1"/>
</dbReference>
<accession>A0A1D3JN18</accession>
<organism evidence="3 4">
    <name type="scientific">Plasmodium malariae</name>
    <dbReference type="NCBI Taxonomy" id="5858"/>
    <lineage>
        <taxon>Eukaryota</taxon>
        <taxon>Sar</taxon>
        <taxon>Alveolata</taxon>
        <taxon>Apicomplexa</taxon>
        <taxon>Aconoidasida</taxon>
        <taxon>Haemosporida</taxon>
        <taxon>Plasmodiidae</taxon>
        <taxon>Plasmodium</taxon>
        <taxon>Plasmodium (Plasmodium)</taxon>
    </lineage>
</organism>
<dbReference type="Gene3D" id="2.10.25.10">
    <property type="entry name" value="Laminin"/>
    <property type="match status" value="2"/>
</dbReference>
<evidence type="ECO:0000313" key="4">
    <source>
        <dbReference type="Proteomes" id="UP000219813"/>
    </source>
</evidence>
<dbReference type="VEuPathDB" id="PlasmoDB:PmUG01_07041900"/>
<feature type="coiled-coil region" evidence="1">
    <location>
        <begin position="1469"/>
        <end position="1503"/>
    </location>
</feature>
<keyword evidence="3" id="KW-0477">Merozoite</keyword>
<keyword evidence="1" id="KW-0175">Coiled coil</keyword>
<protein>
    <submittedName>
        <fullName evidence="3">Merozoite surface protein 1 paralog, putative</fullName>
    </submittedName>
</protein>
<proteinExistence type="predicted"/>
<dbReference type="EMBL" id="LT594628">
    <property type="protein sequence ID" value="SBT87956.1"/>
    <property type="molecule type" value="Genomic_DNA"/>
</dbReference>
<feature type="coiled-coil region" evidence="1">
    <location>
        <begin position="12"/>
        <end position="49"/>
    </location>
</feature>
<gene>
    <name evidence="3" type="primary">MSP1P</name>
    <name evidence="3" type="ORF">PMUG01_07041900</name>
</gene>
<dbReference type="Proteomes" id="UP000219813">
    <property type="component" value="Chromosome 7"/>
</dbReference>
<dbReference type="OMA" id="RCCDAYI"/>
<dbReference type="RefSeq" id="XP_028860888.1">
    <property type="nucleotide sequence ID" value="XM_029004173.1"/>
</dbReference>
<dbReference type="GeneID" id="39867981"/>